<dbReference type="GO" id="GO:0006488">
    <property type="term" value="P:dolichol-linked oligosaccharide biosynthetic process"/>
    <property type="evidence" value="ECO:0007669"/>
    <property type="project" value="InterPro"/>
</dbReference>
<dbReference type="Pfam" id="PF04101">
    <property type="entry name" value="Glyco_tran_28_C"/>
    <property type="match status" value="1"/>
</dbReference>
<accession>I7M044</accession>
<feature type="domain" description="Glycosyl transferase family 28 C-terminal" evidence="8">
    <location>
        <begin position="4"/>
        <end position="147"/>
    </location>
</feature>
<evidence type="ECO:0000313" key="9">
    <source>
        <dbReference type="EMBL" id="EAR85458.2"/>
    </source>
</evidence>
<evidence type="ECO:0000256" key="6">
    <source>
        <dbReference type="ARBA" id="ARBA00022679"/>
    </source>
</evidence>
<dbReference type="OrthoDB" id="20273at2759"/>
<organism evidence="9 10">
    <name type="scientific">Tetrahymena thermophila (strain SB210)</name>
    <dbReference type="NCBI Taxonomy" id="312017"/>
    <lineage>
        <taxon>Eukaryota</taxon>
        <taxon>Sar</taxon>
        <taxon>Alveolata</taxon>
        <taxon>Ciliophora</taxon>
        <taxon>Intramacronucleata</taxon>
        <taxon>Oligohymenophorea</taxon>
        <taxon>Hymenostomatida</taxon>
        <taxon>Tetrahymenina</taxon>
        <taxon>Tetrahymenidae</taxon>
        <taxon>Tetrahymena</taxon>
    </lineage>
</organism>
<protein>
    <recommendedName>
        <fullName evidence="4">UDP-N-acetylglucosamine transferase subunit ALG13</fullName>
        <ecNumber evidence="3">2.4.1.141</ecNumber>
    </recommendedName>
</protein>
<dbReference type="AlphaFoldDB" id="I7M044"/>
<dbReference type="GO" id="GO:0004577">
    <property type="term" value="F:N-acetylglucosaminyldiphosphodolichol N-acetylglucosaminyltransferase activity"/>
    <property type="evidence" value="ECO:0007669"/>
    <property type="project" value="UniProtKB-EC"/>
</dbReference>
<keyword evidence="6" id="KW-0808">Transferase</keyword>
<evidence type="ECO:0000256" key="4">
    <source>
        <dbReference type="ARBA" id="ARBA00017468"/>
    </source>
</evidence>
<dbReference type="GO" id="GO:0005783">
    <property type="term" value="C:endoplasmic reticulum"/>
    <property type="evidence" value="ECO:0007669"/>
    <property type="project" value="UniProtKB-SubCell"/>
</dbReference>
<dbReference type="FunCoup" id="I7M044">
    <property type="interactions" value="92"/>
</dbReference>
<comment type="similarity">
    <text evidence="2">Belongs to the glycosyltransferase 28 family.</text>
</comment>
<dbReference type="PANTHER" id="PTHR12867">
    <property type="entry name" value="GLYCOSYL TRANSFERASE-RELATED"/>
    <property type="match status" value="1"/>
</dbReference>
<evidence type="ECO:0000259" key="8">
    <source>
        <dbReference type="Pfam" id="PF04101"/>
    </source>
</evidence>
<evidence type="ECO:0000256" key="5">
    <source>
        <dbReference type="ARBA" id="ARBA00022676"/>
    </source>
</evidence>
<dbReference type="EC" id="2.4.1.141" evidence="3"/>
<dbReference type="InterPro" id="IPR007235">
    <property type="entry name" value="Glyco_trans_28_C"/>
</dbReference>
<proteinExistence type="inferred from homology"/>
<evidence type="ECO:0000256" key="7">
    <source>
        <dbReference type="ARBA" id="ARBA00022824"/>
    </source>
</evidence>
<dbReference type="InParanoid" id="I7M044"/>
<keyword evidence="5" id="KW-0328">Glycosyltransferase</keyword>
<dbReference type="EMBL" id="GG662665">
    <property type="protein sequence ID" value="EAR85458.2"/>
    <property type="molecule type" value="Genomic_DNA"/>
</dbReference>
<dbReference type="RefSeq" id="XP_001033121.2">
    <property type="nucleotide sequence ID" value="XM_001033121.2"/>
</dbReference>
<name>I7M044_TETTS</name>
<comment type="subcellular location">
    <subcellularLocation>
        <location evidence="1">Endoplasmic reticulum</location>
    </subcellularLocation>
</comment>
<evidence type="ECO:0000256" key="1">
    <source>
        <dbReference type="ARBA" id="ARBA00004240"/>
    </source>
</evidence>
<dbReference type="STRING" id="312017.I7M044"/>
<keyword evidence="10" id="KW-1185">Reference proteome</keyword>
<evidence type="ECO:0000256" key="3">
    <source>
        <dbReference type="ARBA" id="ARBA00012614"/>
    </source>
</evidence>
<dbReference type="Gene3D" id="3.40.50.2000">
    <property type="entry name" value="Glycogen Phosphorylase B"/>
    <property type="match status" value="1"/>
</dbReference>
<gene>
    <name evidence="9" type="ORF">TTHERM_00442080</name>
</gene>
<dbReference type="InterPro" id="IPR039042">
    <property type="entry name" value="Alg13-like"/>
</dbReference>
<evidence type="ECO:0000256" key="2">
    <source>
        <dbReference type="ARBA" id="ARBA00006962"/>
    </source>
</evidence>
<reference evidence="10" key="1">
    <citation type="journal article" date="2006" name="PLoS Biol.">
        <title>Macronuclear genome sequence of the ciliate Tetrahymena thermophila, a model eukaryote.</title>
        <authorList>
            <person name="Eisen J.A."/>
            <person name="Coyne R.S."/>
            <person name="Wu M."/>
            <person name="Wu D."/>
            <person name="Thiagarajan M."/>
            <person name="Wortman J.R."/>
            <person name="Badger J.H."/>
            <person name="Ren Q."/>
            <person name="Amedeo P."/>
            <person name="Jones K.M."/>
            <person name="Tallon L.J."/>
            <person name="Delcher A.L."/>
            <person name="Salzberg S.L."/>
            <person name="Silva J.C."/>
            <person name="Haas B.J."/>
            <person name="Majoros W.H."/>
            <person name="Farzad M."/>
            <person name="Carlton J.M."/>
            <person name="Smith R.K. Jr."/>
            <person name="Garg J."/>
            <person name="Pearlman R.E."/>
            <person name="Karrer K.M."/>
            <person name="Sun L."/>
            <person name="Manning G."/>
            <person name="Elde N.C."/>
            <person name="Turkewitz A.P."/>
            <person name="Asai D.J."/>
            <person name="Wilkes D.E."/>
            <person name="Wang Y."/>
            <person name="Cai H."/>
            <person name="Collins K."/>
            <person name="Stewart B.A."/>
            <person name="Lee S.R."/>
            <person name="Wilamowska K."/>
            <person name="Weinberg Z."/>
            <person name="Ruzzo W.L."/>
            <person name="Wloga D."/>
            <person name="Gaertig J."/>
            <person name="Frankel J."/>
            <person name="Tsao C.-C."/>
            <person name="Gorovsky M.A."/>
            <person name="Keeling P.J."/>
            <person name="Waller R.F."/>
            <person name="Patron N.J."/>
            <person name="Cherry J.M."/>
            <person name="Stover N.A."/>
            <person name="Krieger C.J."/>
            <person name="del Toro C."/>
            <person name="Ryder H.F."/>
            <person name="Williamson S.C."/>
            <person name="Barbeau R.A."/>
            <person name="Hamilton E.P."/>
            <person name="Orias E."/>
        </authorList>
    </citation>
    <scope>NUCLEOTIDE SEQUENCE [LARGE SCALE GENOMIC DNA]</scope>
    <source>
        <strain evidence="10">SB210</strain>
    </source>
</reference>
<sequence>MKKIIFATVGTTEFDELLTALVQPDMINLLAQHKFTKMVLQKGRGKFQMIEDYIKKLPIEIELFDFKPTLTNEFQQADFVISHCGAGTLLEGLMLKKKICAVVNTTLMDNHQEEILNKLLEQNYIYGIKDLNNFSSQIKEILEQLNKDVLKEYPNCDDTKIAKVIESFY</sequence>
<evidence type="ECO:0000313" key="10">
    <source>
        <dbReference type="Proteomes" id="UP000009168"/>
    </source>
</evidence>
<dbReference type="SUPFAM" id="SSF53756">
    <property type="entry name" value="UDP-Glycosyltransferase/glycogen phosphorylase"/>
    <property type="match status" value="1"/>
</dbReference>
<keyword evidence="7" id="KW-0256">Endoplasmic reticulum</keyword>
<dbReference type="Proteomes" id="UP000009168">
    <property type="component" value="Unassembled WGS sequence"/>
</dbReference>
<dbReference type="KEGG" id="tet:TTHERM_00442080"/>
<dbReference type="GeneID" id="7830637"/>
<dbReference type="PANTHER" id="PTHR12867:SF6">
    <property type="entry name" value="N-ACETYLGLUCOSAMINYLDIPHOSPHODOLICHOL N-ACETYLGLUCOSAMINYLTRANSFERASE"/>
    <property type="match status" value="1"/>
</dbReference>